<evidence type="ECO:0000259" key="1">
    <source>
        <dbReference type="Pfam" id="PF04471"/>
    </source>
</evidence>
<dbReference type="OrthoDB" id="9797274at2"/>
<feature type="domain" description="Restriction endonuclease type IV Mrr" evidence="1">
    <location>
        <begin position="74"/>
        <end position="178"/>
    </location>
</feature>
<evidence type="ECO:0000313" key="3">
    <source>
        <dbReference type="Proteomes" id="UP000289708"/>
    </source>
</evidence>
<dbReference type="AlphaFoldDB" id="A0A4Q0M9R3"/>
<accession>A0A4Q0M9R3</accession>
<dbReference type="InterPro" id="IPR052906">
    <property type="entry name" value="Type_IV_Methyl-Rstrct_Enzyme"/>
</dbReference>
<name>A0A4Q0M9R3_9HYPH</name>
<organism evidence="2 3">
    <name type="scientific">Hansschlegelia zhihuaiae</name>
    <dbReference type="NCBI Taxonomy" id="405005"/>
    <lineage>
        <taxon>Bacteria</taxon>
        <taxon>Pseudomonadati</taxon>
        <taxon>Pseudomonadota</taxon>
        <taxon>Alphaproteobacteria</taxon>
        <taxon>Hyphomicrobiales</taxon>
        <taxon>Methylopilaceae</taxon>
        <taxon>Hansschlegelia</taxon>
    </lineage>
</organism>
<keyword evidence="2" id="KW-0540">Nuclease</keyword>
<dbReference type="EMBL" id="RYFI01000019">
    <property type="protein sequence ID" value="RXF69951.1"/>
    <property type="molecule type" value="Genomic_DNA"/>
</dbReference>
<protein>
    <submittedName>
        <fullName evidence="2">Restriction endonuclease</fullName>
    </submittedName>
</protein>
<dbReference type="GO" id="GO:0015666">
    <property type="term" value="F:restriction endodeoxyribonuclease activity"/>
    <property type="evidence" value="ECO:0007669"/>
    <property type="project" value="TreeGrafter"/>
</dbReference>
<comment type="caution">
    <text evidence="2">The sequence shown here is derived from an EMBL/GenBank/DDBJ whole genome shotgun (WGS) entry which is preliminary data.</text>
</comment>
<evidence type="ECO:0000313" key="2">
    <source>
        <dbReference type="EMBL" id="RXF69951.1"/>
    </source>
</evidence>
<keyword evidence="2" id="KW-0378">Hydrolase</keyword>
<dbReference type="RefSeq" id="WP_128778780.1">
    <property type="nucleotide sequence ID" value="NZ_RYFI01000019.1"/>
</dbReference>
<dbReference type="Pfam" id="PF04471">
    <property type="entry name" value="Mrr_cat"/>
    <property type="match status" value="1"/>
</dbReference>
<dbReference type="GO" id="GO:0009307">
    <property type="term" value="P:DNA restriction-modification system"/>
    <property type="evidence" value="ECO:0007669"/>
    <property type="project" value="InterPro"/>
</dbReference>
<dbReference type="PANTHER" id="PTHR30015">
    <property type="entry name" value="MRR RESTRICTION SYSTEM PROTEIN"/>
    <property type="match status" value="1"/>
</dbReference>
<gene>
    <name evidence="2" type="ORF">EK403_17620</name>
</gene>
<dbReference type="Proteomes" id="UP000289708">
    <property type="component" value="Unassembled WGS sequence"/>
</dbReference>
<keyword evidence="3" id="KW-1185">Reference proteome</keyword>
<dbReference type="InterPro" id="IPR011335">
    <property type="entry name" value="Restrct_endonuc-II-like"/>
</dbReference>
<dbReference type="InterPro" id="IPR007560">
    <property type="entry name" value="Restrct_endonuc_IV_Mrr"/>
</dbReference>
<dbReference type="SUPFAM" id="SSF52980">
    <property type="entry name" value="Restriction endonuclease-like"/>
    <property type="match status" value="1"/>
</dbReference>
<reference evidence="2 3" key="1">
    <citation type="submission" date="2018-12" db="EMBL/GenBank/DDBJ databases">
        <title>bacterium Hansschlegelia zhihuaiae S113.</title>
        <authorList>
            <person name="He J."/>
        </authorList>
    </citation>
    <scope>NUCLEOTIDE SEQUENCE [LARGE SCALE GENOMIC DNA]</scope>
    <source>
        <strain evidence="2 3">S 113</strain>
    </source>
</reference>
<dbReference type="InterPro" id="IPR011856">
    <property type="entry name" value="tRNA_endonuc-like_dom_sf"/>
</dbReference>
<keyword evidence="2" id="KW-0255">Endonuclease</keyword>
<proteinExistence type="predicted"/>
<dbReference type="PANTHER" id="PTHR30015:SF6">
    <property type="entry name" value="SLL1429 PROTEIN"/>
    <property type="match status" value="1"/>
</dbReference>
<sequence>MRIDEYGVIHDAAWQKEWRYFVEKVIHAKLNDKERNAFDAMQRQPLANFKDTIIAPIVKRAEEIAANSAIPDFMTPTGFEQWCQRRLQKQGWIAITTQATGDQGADVLAEKDGFRAVVQCKYYTSSVGNKSVQEVFAAKQHYRYDAAAVVTNAGYTASARTLARSTGVVLLTIHDLDRFDELMDAPWTRVA</sequence>
<dbReference type="Gene3D" id="3.40.1350.10">
    <property type="match status" value="1"/>
</dbReference>
<dbReference type="GO" id="GO:0003677">
    <property type="term" value="F:DNA binding"/>
    <property type="evidence" value="ECO:0007669"/>
    <property type="project" value="InterPro"/>
</dbReference>